<keyword evidence="3" id="KW-0808">Transferase</keyword>
<evidence type="ECO:0000256" key="1">
    <source>
        <dbReference type="ARBA" id="ARBA00012513"/>
    </source>
</evidence>
<dbReference type="AlphaFoldDB" id="A0A074WD84"/>
<sequence length="497" mass="55937">MSLTSKLTEAQKVAILSDKSGLDHVHPDPEEDSTWIGAYRLGGGSFGEVTTWICVDRATHRPIKSVAIKDSFDKGPTEEKGAYSNVYNSLVAKGLDFGADPSAALGKANIDKRFSKEAYLQGIMTEPSSNQEIYSVPLLGYRRRLDSVRPGYNHWRLYMPLYEYGDLFELIVAHRARGRGIPEPFIWHTLRCLLTGAEQLTEQVRKRQGSKEKDVIVVFDMKPDNILLAPPDQTSTFPIYPRAHIADLGGGFITNPNDIDNMTGTVKGAVTTGYRPPEIIKPSVFQNGRFAIGEWTNIWQIGRVIEAMMKLATFNDLTYRGNDLEPQIVTWQGHFPGQFYSPHLKSAVAACLRLRPDQRATARALLNIIDNNSGWRLYLRDMHTFGSDAWFEEQERRQQQQQAAQAATAAPATAAPPTSADVAAEQDASSKKRKRMEDANYYLRAWGRDKAAKFDELGVLPNEQYDLEYPDHNVFWAKDDFSFIYSDGKPVYPLAYQ</sequence>
<evidence type="ECO:0000256" key="7">
    <source>
        <dbReference type="ARBA" id="ARBA00047899"/>
    </source>
</evidence>
<proteinExistence type="predicted"/>
<dbReference type="OrthoDB" id="310217at2759"/>
<gene>
    <name evidence="11" type="ORF">M436DRAFT_56086</name>
</gene>
<keyword evidence="6" id="KW-0067">ATP-binding</keyword>
<keyword evidence="2" id="KW-0723">Serine/threonine-protein kinase</keyword>
<dbReference type="Gene3D" id="1.10.510.10">
    <property type="entry name" value="Transferase(Phosphotransferase) domain 1"/>
    <property type="match status" value="1"/>
</dbReference>
<evidence type="ECO:0000256" key="4">
    <source>
        <dbReference type="ARBA" id="ARBA00022741"/>
    </source>
</evidence>
<dbReference type="SUPFAM" id="SSF56112">
    <property type="entry name" value="Protein kinase-like (PK-like)"/>
    <property type="match status" value="1"/>
</dbReference>
<dbReference type="RefSeq" id="XP_013423704.1">
    <property type="nucleotide sequence ID" value="XM_013568250.1"/>
</dbReference>
<evidence type="ECO:0000256" key="6">
    <source>
        <dbReference type="ARBA" id="ARBA00022840"/>
    </source>
</evidence>
<evidence type="ECO:0000256" key="2">
    <source>
        <dbReference type="ARBA" id="ARBA00022527"/>
    </source>
</evidence>
<dbReference type="PANTHER" id="PTHR43671:SF98">
    <property type="entry name" value="SERINE_THREONINE-PROTEIN KINASE NEK11"/>
    <property type="match status" value="1"/>
</dbReference>
<dbReference type="EMBL" id="KL584721">
    <property type="protein sequence ID" value="KEQ69499.1"/>
    <property type="molecule type" value="Genomic_DNA"/>
</dbReference>
<name>A0A074WD84_9PEZI</name>
<feature type="non-terminal residue" evidence="11">
    <location>
        <position position="497"/>
    </location>
</feature>
<dbReference type="InterPro" id="IPR011009">
    <property type="entry name" value="Kinase-like_dom_sf"/>
</dbReference>
<evidence type="ECO:0000259" key="10">
    <source>
        <dbReference type="PROSITE" id="PS50011"/>
    </source>
</evidence>
<protein>
    <recommendedName>
        <fullName evidence="1">non-specific serine/threonine protein kinase</fullName>
        <ecNumber evidence="1">2.7.11.1</ecNumber>
    </recommendedName>
</protein>
<reference evidence="11 12" key="1">
    <citation type="journal article" date="2014" name="BMC Genomics">
        <title>Genome sequencing of four Aureobasidium pullulans varieties: biotechnological potential, stress tolerance, and description of new species.</title>
        <authorList>
            <person name="Gostin Ar C."/>
            <person name="Ohm R.A."/>
            <person name="Kogej T."/>
            <person name="Sonjak S."/>
            <person name="Turk M."/>
            <person name="Zajc J."/>
            <person name="Zalar P."/>
            <person name="Grube M."/>
            <person name="Sun H."/>
            <person name="Han J."/>
            <person name="Sharma A."/>
            <person name="Chiniquy J."/>
            <person name="Ngan C.Y."/>
            <person name="Lipzen A."/>
            <person name="Barry K."/>
            <person name="Grigoriev I.V."/>
            <person name="Gunde-Cimerman N."/>
        </authorList>
    </citation>
    <scope>NUCLEOTIDE SEQUENCE [LARGE SCALE GENOMIC DNA]</scope>
    <source>
        <strain evidence="11 12">CBS 147.97</strain>
    </source>
</reference>
<feature type="region of interest" description="Disordered" evidence="9">
    <location>
        <begin position="392"/>
        <end position="431"/>
    </location>
</feature>
<evidence type="ECO:0000313" key="11">
    <source>
        <dbReference type="EMBL" id="KEQ69499.1"/>
    </source>
</evidence>
<dbReference type="Proteomes" id="UP000027730">
    <property type="component" value="Unassembled WGS sequence"/>
</dbReference>
<evidence type="ECO:0000256" key="3">
    <source>
        <dbReference type="ARBA" id="ARBA00022679"/>
    </source>
</evidence>
<comment type="catalytic activity">
    <reaction evidence="8">
        <text>L-seryl-[protein] + ATP = O-phospho-L-seryl-[protein] + ADP + H(+)</text>
        <dbReference type="Rhea" id="RHEA:17989"/>
        <dbReference type="Rhea" id="RHEA-COMP:9863"/>
        <dbReference type="Rhea" id="RHEA-COMP:11604"/>
        <dbReference type="ChEBI" id="CHEBI:15378"/>
        <dbReference type="ChEBI" id="CHEBI:29999"/>
        <dbReference type="ChEBI" id="CHEBI:30616"/>
        <dbReference type="ChEBI" id="CHEBI:83421"/>
        <dbReference type="ChEBI" id="CHEBI:456216"/>
        <dbReference type="EC" id="2.7.11.1"/>
    </reaction>
</comment>
<dbReference type="HOGENOM" id="CLU_030351_0_0_1"/>
<evidence type="ECO:0000256" key="9">
    <source>
        <dbReference type="SAM" id="MobiDB-lite"/>
    </source>
</evidence>
<keyword evidence="4" id="KW-0547">Nucleotide-binding</keyword>
<dbReference type="SMART" id="SM00220">
    <property type="entry name" value="S_TKc"/>
    <property type="match status" value="1"/>
</dbReference>
<dbReference type="PANTHER" id="PTHR43671">
    <property type="entry name" value="SERINE/THREONINE-PROTEIN KINASE NEK"/>
    <property type="match status" value="1"/>
</dbReference>
<evidence type="ECO:0000256" key="8">
    <source>
        <dbReference type="ARBA" id="ARBA00048679"/>
    </source>
</evidence>
<dbReference type="PROSITE" id="PS50011">
    <property type="entry name" value="PROTEIN_KINASE_DOM"/>
    <property type="match status" value="1"/>
</dbReference>
<dbReference type="InterPro" id="IPR000719">
    <property type="entry name" value="Prot_kinase_dom"/>
</dbReference>
<keyword evidence="12" id="KW-1185">Reference proteome</keyword>
<keyword evidence="5 11" id="KW-0418">Kinase</keyword>
<dbReference type="EC" id="2.7.11.1" evidence="1"/>
<accession>A0A074WD84</accession>
<feature type="compositionally biased region" description="Low complexity" evidence="9">
    <location>
        <begin position="399"/>
        <end position="418"/>
    </location>
</feature>
<dbReference type="GO" id="GO:0004674">
    <property type="term" value="F:protein serine/threonine kinase activity"/>
    <property type="evidence" value="ECO:0007669"/>
    <property type="project" value="UniProtKB-KW"/>
</dbReference>
<dbReference type="GO" id="GO:0005524">
    <property type="term" value="F:ATP binding"/>
    <property type="evidence" value="ECO:0007669"/>
    <property type="project" value="UniProtKB-KW"/>
</dbReference>
<feature type="domain" description="Protein kinase" evidence="10">
    <location>
        <begin position="35"/>
        <end position="379"/>
    </location>
</feature>
<evidence type="ECO:0000313" key="12">
    <source>
        <dbReference type="Proteomes" id="UP000027730"/>
    </source>
</evidence>
<organism evidence="11 12">
    <name type="scientific">Aureobasidium namibiae CBS 147.97</name>
    <dbReference type="NCBI Taxonomy" id="1043004"/>
    <lineage>
        <taxon>Eukaryota</taxon>
        <taxon>Fungi</taxon>
        <taxon>Dikarya</taxon>
        <taxon>Ascomycota</taxon>
        <taxon>Pezizomycotina</taxon>
        <taxon>Dothideomycetes</taxon>
        <taxon>Dothideomycetidae</taxon>
        <taxon>Dothideales</taxon>
        <taxon>Saccotheciaceae</taxon>
        <taxon>Aureobasidium</taxon>
    </lineage>
</organism>
<dbReference type="GeneID" id="25412253"/>
<dbReference type="GO" id="GO:0005634">
    <property type="term" value="C:nucleus"/>
    <property type="evidence" value="ECO:0007669"/>
    <property type="project" value="TreeGrafter"/>
</dbReference>
<comment type="catalytic activity">
    <reaction evidence="7">
        <text>L-threonyl-[protein] + ATP = O-phospho-L-threonyl-[protein] + ADP + H(+)</text>
        <dbReference type="Rhea" id="RHEA:46608"/>
        <dbReference type="Rhea" id="RHEA-COMP:11060"/>
        <dbReference type="Rhea" id="RHEA-COMP:11605"/>
        <dbReference type="ChEBI" id="CHEBI:15378"/>
        <dbReference type="ChEBI" id="CHEBI:30013"/>
        <dbReference type="ChEBI" id="CHEBI:30616"/>
        <dbReference type="ChEBI" id="CHEBI:61977"/>
        <dbReference type="ChEBI" id="CHEBI:456216"/>
        <dbReference type="EC" id="2.7.11.1"/>
    </reaction>
</comment>
<evidence type="ECO:0000256" key="5">
    <source>
        <dbReference type="ARBA" id="ARBA00022777"/>
    </source>
</evidence>
<dbReference type="InterPro" id="IPR050660">
    <property type="entry name" value="NEK_Ser/Thr_kinase"/>
</dbReference>